<dbReference type="InterPro" id="IPR032466">
    <property type="entry name" value="Metal_Hydrolase"/>
</dbReference>
<dbReference type="Gene3D" id="3.20.20.140">
    <property type="entry name" value="Metal-dependent hydrolases"/>
    <property type="match status" value="1"/>
</dbReference>
<dbReference type="OMA" id="CVHMNDS"/>
<evidence type="ECO:0000313" key="7">
    <source>
        <dbReference type="Proteomes" id="UP000751190"/>
    </source>
</evidence>
<dbReference type="InterPro" id="IPR051607">
    <property type="entry name" value="Metallo-dep_hydrolases"/>
</dbReference>
<protein>
    <recommendedName>
        <fullName evidence="5">Amidohydrolase-related domain-containing protein</fullName>
    </recommendedName>
</protein>
<dbReference type="SUPFAM" id="SSF51556">
    <property type="entry name" value="Metallo-dependent hydrolases"/>
    <property type="match status" value="1"/>
</dbReference>
<name>A0A8J6CAT1_DIALT</name>
<keyword evidence="4" id="KW-0862">Zinc</keyword>
<evidence type="ECO:0000313" key="6">
    <source>
        <dbReference type="EMBL" id="KAG8467977.1"/>
    </source>
</evidence>
<accession>A0A8J6CAT1</accession>
<proteinExistence type="predicted"/>
<keyword evidence="3" id="KW-0378">Hydrolase</keyword>
<evidence type="ECO:0000256" key="3">
    <source>
        <dbReference type="ARBA" id="ARBA00022801"/>
    </source>
</evidence>
<dbReference type="GO" id="GO:0006147">
    <property type="term" value="P:guanine catabolic process"/>
    <property type="evidence" value="ECO:0007669"/>
    <property type="project" value="UniProtKB-UniPathway"/>
</dbReference>
<dbReference type="Gene3D" id="2.30.40.10">
    <property type="entry name" value="Urease, subunit C, domain 1"/>
    <property type="match status" value="1"/>
</dbReference>
<dbReference type="PANTHER" id="PTHR11271">
    <property type="entry name" value="GUANINE DEAMINASE"/>
    <property type="match status" value="1"/>
</dbReference>
<dbReference type="GO" id="GO:0008270">
    <property type="term" value="F:zinc ion binding"/>
    <property type="evidence" value="ECO:0007669"/>
    <property type="project" value="TreeGrafter"/>
</dbReference>
<keyword evidence="2" id="KW-0479">Metal-binding</keyword>
<dbReference type="AlphaFoldDB" id="A0A8J6CAT1"/>
<sequence length="524" mass="56793">MDLPPPEHTLAFVGTHVRLPTIGELTISSEQGLVLVDSRSGAIAAIVDLASEDEATQAARAHLALLVPAQVTKIRRAQFLMPGFVDGHAHAPQYAFHGTGLDLPLLDWLERYTFPTESKFKDVNYARRIYASAVARHLRYGTTTCAYFGTIHREATEELVRQVRTAGQRAHVGKVSMDRNSPPNYIEPSAEVAAAESALFVSNVLASRAKEEPHGVGVGGKRPALVTPAVIPRFAPSCTPPLMKALGELSRRGDGSGQKLPVHTHLSENASECAWVAEMHPEASCYADVYKRSGLLHERTYFAHCCHCNRTERTLLHEHGAGVVHCAASNFLVGGALCNVRRWLEEGVPVALGTDVSGGWSASMLDAIRQSVITSNLVSRMPDEEQPTRKWKPLSWQETLWLATQGGANVLGLGDVTGGLEPGRQFDALLVDVAPLCGGSFCVFDEDDVLTSLEKFLFTGDDRHIISVYVAGRRVAGASHAAYREHGDAAEAGKEADAVIKNAKTIRERAADENPRPLKMPKAK</sequence>
<dbReference type="EMBL" id="JAGTXO010000005">
    <property type="protein sequence ID" value="KAG8467977.1"/>
    <property type="molecule type" value="Genomic_DNA"/>
</dbReference>
<dbReference type="UniPathway" id="UPA00603">
    <property type="reaction ID" value="UER00660"/>
</dbReference>
<evidence type="ECO:0000259" key="5">
    <source>
        <dbReference type="Pfam" id="PF01979"/>
    </source>
</evidence>
<comment type="caution">
    <text evidence="6">The sequence shown here is derived from an EMBL/GenBank/DDBJ whole genome shotgun (WGS) entry which is preliminary data.</text>
</comment>
<dbReference type="PANTHER" id="PTHR11271:SF6">
    <property type="entry name" value="GUANINE DEAMINASE"/>
    <property type="match status" value="1"/>
</dbReference>
<reference evidence="6" key="1">
    <citation type="submission" date="2021-05" db="EMBL/GenBank/DDBJ databases">
        <title>The genome of the haptophyte Pavlova lutheri (Diacronema luteri, Pavlovales) - a model for lipid biosynthesis in eukaryotic algae.</title>
        <authorList>
            <person name="Hulatt C.J."/>
            <person name="Posewitz M.C."/>
        </authorList>
    </citation>
    <scope>NUCLEOTIDE SEQUENCE</scope>
    <source>
        <strain evidence="6">NIVA-4/92</strain>
    </source>
</reference>
<dbReference type="GO" id="GO:0008892">
    <property type="term" value="F:guanine deaminase activity"/>
    <property type="evidence" value="ECO:0007669"/>
    <property type="project" value="TreeGrafter"/>
</dbReference>
<feature type="domain" description="Amidohydrolase-related" evidence="5">
    <location>
        <begin position="79"/>
        <end position="475"/>
    </location>
</feature>
<dbReference type="GO" id="GO:0005829">
    <property type="term" value="C:cytosol"/>
    <property type="evidence" value="ECO:0007669"/>
    <property type="project" value="TreeGrafter"/>
</dbReference>
<keyword evidence="7" id="KW-1185">Reference proteome</keyword>
<evidence type="ECO:0000256" key="4">
    <source>
        <dbReference type="ARBA" id="ARBA00022833"/>
    </source>
</evidence>
<evidence type="ECO:0000256" key="1">
    <source>
        <dbReference type="ARBA" id="ARBA00001947"/>
    </source>
</evidence>
<evidence type="ECO:0000256" key="2">
    <source>
        <dbReference type="ARBA" id="ARBA00022723"/>
    </source>
</evidence>
<dbReference type="Pfam" id="PF01979">
    <property type="entry name" value="Amidohydro_1"/>
    <property type="match status" value="1"/>
</dbReference>
<dbReference type="InterPro" id="IPR011059">
    <property type="entry name" value="Metal-dep_hydrolase_composite"/>
</dbReference>
<organism evidence="6 7">
    <name type="scientific">Diacronema lutheri</name>
    <name type="common">Unicellular marine alga</name>
    <name type="synonym">Monochrysis lutheri</name>
    <dbReference type="NCBI Taxonomy" id="2081491"/>
    <lineage>
        <taxon>Eukaryota</taxon>
        <taxon>Haptista</taxon>
        <taxon>Haptophyta</taxon>
        <taxon>Pavlovophyceae</taxon>
        <taxon>Pavlovales</taxon>
        <taxon>Pavlovaceae</taxon>
        <taxon>Diacronema</taxon>
    </lineage>
</organism>
<dbReference type="OrthoDB" id="194468at2759"/>
<gene>
    <name evidence="6" type="ORF">KFE25_007029</name>
</gene>
<comment type="cofactor">
    <cofactor evidence="1">
        <name>Zn(2+)</name>
        <dbReference type="ChEBI" id="CHEBI:29105"/>
    </cofactor>
</comment>
<dbReference type="Proteomes" id="UP000751190">
    <property type="component" value="Unassembled WGS sequence"/>
</dbReference>
<dbReference type="InterPro" id="IPR006680">
    <property type="entry name" value="Amidohydro-rel"/>
</dbReference>